<feature type="transmembrane region" description="Helical" evidence="1">
    <location>
        <begin position="283"/>
        <end position="300"/>
    </location>
</feature>
<keyword evidence="1" id="KW-0812">Transmembrane</keyword>
<evidence type="ECO:0000313" key="2">
    <source>
        <dbReference type="EMBL" id="QDV06653.1"/>
    </source>
</evidence>
<accession>A0A518ERD8</accession>
<dbReference type="AlphaFoldDB" id="A0A518ERD8"/>
<evidence type="ECO:0008006" key="4">
    <source>
        <dbReference type="Google" id="ProtNLM"/>
    </source>
</evidence>
<reference evidence="2 3" key="1">
    <citation type="submission" date="2019-02" db="EMBL/GenBank/DDBJ databases">
        <title>Deep-cultivation of Planctomycetes and their phenomic and genomic characterization uncovers novel biology.</title>
        <authorList>
            <person name="Wiegand S."/>
            <person name="Jogler M."/>
            <person name="Boedeker C."/>
            <person name="Pinto D."/>
            <person name="Vollmers J."/>
            <person name="Rivas-Marin E."/>
            <person name="Kohn T."/>
            <person name="Peeters S.H."/>
            <person name="Heuer A."/>
            <person name="Rast P."/>
            <person name="Oberbeckmann S."/>
            <person name="Bunk B."/>
            <person name="Jeske O."/>
            <person name="Meyerdierks A."/>
            <person name="Storesund J.E."/>
            <person name="Kallscheuer N."/>
            <person name="Luecker S."/>
            <person name="Lage O.M."/>
            <person name="Pohl T."/>
            <person name="Merkel B.J."/>
            <person name="Hornburger P."/>
            <person name="Mueller R.-W."/>
            <person name="Bruemmer F."/>
            <person name="Labrenz M."/>
            <person name="Spormann A.M."/>
            <person name="Op den Camp H."/>
            <person name="Overmann J."/>
            <person name="Amann R."/>
            <person name="Jetten M.S.M."/>
            <person name="Mascher T."/>
            <person name="Medema M.H."/>
            <person name="Devos D.P."/>
            <person name="Kaster A.-K."/>
            <person name="Ovreas L."/>
            <person name="Rohde M."/>
            <person name="Galperin M.Y."/>
            <person name="Jogler C."/>
        </authorList>
    </citation>
    <scope>NUCLEOTIDE SEQUENCE [LARGE SCALE GENOMIC DNA]</scope>
    <source>
        <strain evidence="2 3">Poly30</strain>
    </source>
</reference>
<protein>
    <recommendedName>
        <fullName evidence="4">Arabinofuranosyltransferase</fullName>
    </recommendedName>
</protein>
<feature type="transmembrane region" description="Helical" evidence="1">
    <location>
        <begin position="259"/>
        <end position="276"/>
    </location>
</feature>
<keyword evidence="1" id="KW-0472">Membrane</keyword>
<sequence length="545" mass="59443">MKAVQSRSNESKRPLAVGALILAVALFAFGLAWTAWLSDDAFITFRCMDQFVHGEGLRWNQGERVQAFTNPLWLLLLAPFYALTENIAAVAYGASFLATAVALFLVARAATGPVVAAFGILVLAGSKAFLDYSSSGLENPLLHVALLLGVGAFLGGGDPARRAGRVALATSMAFVTRPDSALFMGVLCVAAWVQSPTLSTTRRMLIGWAPALGWEAFSLVYFGTWVPNTAIAKVGAGLPRDEVLAQGARYLLNSMRWDPLTLGTLACVVLVTLLRGLRRRESIVALGLILHLAYVVRVGGDFMSGRFLTAPFVVAVFLMVRLRLDRRVMGAAALAIVALATFHPRSSWGPRPDALAFLDAGASGGITDERTIYYGYTGLLSKGHPAWGRLVDGDPYPPAGKARERFEAGERVQQQTQVGLLGFLAPRELHLIDVFGLGDPLLARLPLTNARGAPIFRHKLDEFGRFWRPGHLRRNPPAGYRQSLETNENRIQDPALARYYGAVRSLTRAPIWSRQRWEVLVGFHRGRYGGDLAKWRSEQPARDPG</sequence>
<feature type="transmembrane region" description="Helical" evidence="1">
    <location>
        <begin position="306"/>
        <end position="324"/>
    </location>
</feature>
<keyword evidence="3" id="KW-1185">Reference proteome</keyword>
<proteinExistence type="predicted"/>
<dbReference type="Proteomes" id="UP000320390">
    <property type="component" value="Chromosome"/>
</dbReference>
<name>A0A518ERD8_9BACT</name>
<feature type="transmembrane region" description="Helical" evidence="1">
    <location>
        <begin position="15"/>
        <end position="36"/>
    </location>
</feature>
<evidence type="ECO:0000313" key="3">
    <source>
        <dbReference type="Proteomes" id="UP000320390"/>
    </source>
</evidence>
<dbReference type="EMBL" id="CP036434">
    <property type="protein sequence ID" value="QDV06653.1"/>
    <property type="molecule type" value="Genomic_DNA"/>
</dbReference>
<feature type="transmembrane region" description="Helical" evidence="1">
    <location>
        <begin position="142"/>
        <end position="160"/>
    </location>
</feature>
<keyword evidence="1" id="KW-1133">Transmembrane helix</keyword>
<feature type="transmembrane region" description="Helical" evidence="1">
    <location>
        <begin position="114"/>
        <end position="130"/>
    </location>
</feature>
<gene>
    <name evidence="2" type="ORF">Poly30_21680</name>
</gene>
<organism evidence="2 3">
    <name type="scientific">Saltatorellus ferox</name>
    <dbReference type="NCBI Taxonomy" id="2528018"/>
    <lineage>
        <taxon>Bacteria</taxon>
        <taxon>Pseudomonadati</taxon>
        <taxon>Planctomycetota</taxon>
        <taxon>Planctomycetia</taxon>
        <taxon>Planctomycetia incertae sedis</taxon>
        <taxon>Saltatorellus</taxon>
    </lineage>
</organism>
<evidence type="ECO:0000256" key="1">
    <source>
        <dbReference type="SAM" id="Phobius"/>
    </source>
</evidence>